<feature type="compositionally biased region" description="Basic residues" evidence="11">
    <location>
        <begin position="85"/>
        <end position="99"/>
    </location>
</feature>
<dbReference type="GO" id="GO:0005655">
    <property type="term" value="C:nucleolar ribonuclease P complex"/>
    <property type="evidence" value="ECO:0007669"/>
    <property type="project" value="InterPro"/>
</dbReference>
<dbReference type="Proteomes" id="UP000002281">
    <property type="component" value="Chromosome 13"/>
</dbReference>
<keyword evidence="4" id="KW-0963">Cytoplasm</keyword>
<name>A0A9L0R2K8_HORSE</name>
<dbReference type="GO" id="GO:0000172">
    <property type="term" value="C:ribonuclease MRP complex"/>
    <property type="evidence" value="ECO:0007669"/>
    <property type="project" value="InterPro"/>
</dbReference>
<comment type="subunit">
    <text evidence="9">Component of nuclear RNase P and RNase MRP complexes. RNase P consists of a catalytic RNA moiety and 10 different protein chains; POP1, POP4, POP5, POP7, RPP14, RPP21, RPP25, RPP30, RPP38 and RPP40. Within the RNase P complex, POP1, POP7 and RPP25 form the 'finger' subcomplex, POP5, RPP14, RPP40 and homodimeric RPP30 form the 'palm' subcomplex, and RPP21, POP4 and RPP38 form the 'wrist' subcomplex. All subunits of the RNase P complex interact with the catalytic RNA. Several subunits of RNase P are also part of the RNase MRP complex. RNase MRP consists of a catalytic RNA moiety and about 8 protein subunits; POP1, POP7, RPP25, RPP30, RPP38, RPP40 and possibly also POP4 and POP5. Interacts with SMN1. POP7 forms a heterodimer with RPP25 that binds to the P3 stem loop of the catalytic RNA.</text>
</comment>
<keyword evidence="7" id="KW-0539">Nucleus</keyword>
<dbReference type="GO" id="GO:0001682">
    <property type="term" value="P:tRNA 5'-leader removal"/>
    <property type="evidence" value="ECO:0007669"/>
    <property type="project" value="InterPro"/>
</dbReference>
<dbReference type="Ensembl" id="ENSECAT00000145816.1">
    <property type="protein sequence ID" value="ENSECAP00000055870.1"/>
    <property type="gene ID" value="ENSECAG00000010383.3"/>
</dbReference>
<keyword evidence="5" id="KW-0698">rRNA processing</keyword>
<evidence type="ECO:0000256" key="10">
    <source>
        <dbReference type="ARBA" id="ARBA00068472"/>
    </source>
</evidence>
<comment type="similarity">
    <text evidence="3">Belongs to the histone-like Alba family.</text>
</comment>
<accession>A0A9L0R2K8</accession>
<evidence type="ECO:0000256" key="11">
    <source>
        <dbReference type="SAM" id="MobiDB-lite"/>
    </source>
</evidence>
<evidence type="ECO:0000256" key="2">
    <source>
        <dbReference type="ARBA" id="ARBA00004604"/>
    </source>
</evidence>
<reference evidence="12 13" key="1">
    <citation type="journal article" date="2009" name="Science">
        <title>Genome sequence, comparative analysis, and population genetics of the domestic horse.</title>
        <authorList>
            <consortium name="Broad Institute Genome Sequencing Platform"/>
            <consortium name="Broad Institute Whole Genome Assembly Team"/>
            <person name="Wade C.M."/>
            <person name="Giulotto E."/>
            <person name="Sigurdsson S."/>
            <person name="Zoli M."/>
            <person name="Gnerre S."/>
            <person name="Imsland F."/>
            <person name="Lear T.L."/>
            <person name="Adelson D.L."/>
            <person name="Bailey E."/>
            <person name="Bellone R.R."/>
            <person name="Bloecker H."/>
            <person name="Distl O."/>
            <person name="Edgar R.C."/>
            <person name="Garber M."/>
            <person name="Leeb T."/>
            <person name="Mauceli E."/>
            <person name="MacLeod J.N."/>
            <person name="Penedo M.C.T."/>
            <person name="Raison J.M."/>
            <person name="Sharpe T."/>
            <person name="Vogel J."/>
            <person name="Andersson L."/>
            <person name="Antczak D.F."/>
            <person name="Biagi T."/>
            <person name="Binns M.M."/>
            <person name="Chowdhary B.P."/>
            <person name="Coleman S.J."/>
            <person name="Della Valle G."/>
            <person name="Fryc S."/>
            <person name="Guerin G."/>
            <person name="Hasegawa T."/>
            <person name="Hill E.W."/>
            <person name="Jurka J."/>
            <person name="Kiialainen A."/>
            <person name="Lindgren G."/>
            <person name="Liu J."/>
            <person name="Magnani E."/>
            <person name="Mickelson J.R."/>
            <person name="Murray J."/>
            <person name="Nergadze S.G."/>
            <person name="Onofrio R."/>
            <person name="Pedroni S."/>
            <person name="Piras M.F."/>
            <person name="Raudsepp T."/>
            <person name="Rocchi M."/>
            <person name="Roeed K.H."/>
            <person name="Ryder O.A."/>
            <person name="Searle S."/>
            <person name="Skow L."/>
            <person name="Swinburne J.E."/>
            <person name="Syvaenen A.C."/>
            <person name="Tozaki T."/>
            <person name="Valberg S.J."/>
            <person name="Vaudin M."/>
            <person name="White J.R."/>
            <person name="Zody M.C."/>
            <person name="Lander E.S."/>
            <person name="Lindblad-Toh K."/>
        </authorList>
    </citation>
    <scope>NUCLEOTIDE SEQUENCE [LARGE SCALE GENOMIC DNA]</scope>
    <source>
        <strain evidence="12 13">Thoroughbred</strain>
    </source>
</reference>
<dbReference type="InterPro" id="IPR014612">
    <property type="entry name" value="Pop7/Rpp20"/>
</dbReference>
<comment type="function">
    <text evidence="8">Component of ribonuclease P, a ribonucleoprotein complex that generates mature tRNA molecules by cleaving their 5'-ends. Also a component of the MRP ribonuclease complex, which cleaves pre-rRNA sequences.</text>
</comment>
<keyword evidence="13" id="KW-1185">Reference proteome</keyword>
<evidence type="ECO:0000256" key="6">
    <source>
        <dbReference type="ARBA" id="ARBA00022694"/>
    </source>
</evidence>
<dbReference type="Gene3D" id="3.30.110.20">
    <property type="entry name" value="Alba-like domain"/>
    <property type="match status" value="1"/>
</dbReference>
<protein>
    <recommendedName>
        <fullName evidence="10">Ribonuclease P protein subunit p20</fullName>
    </recommendedName>
</protein>
<proteinExistence type="inferred from homology"/>
<evidence type="ECO:0000256" key="8">
    <source>
        <dbReference type="ARBA" id="ARBA00053284"/>
    </source>
</evidence>
<evidence type="ECO:0000256" key="3">
    <source>
        <dbReference type="ARBA" id="ARBA00008018"/>
    </source>
</evidence>
<dbReference type="FunFam" id="3.30.110.20:FF:000002">
    <property type="entry name" value="Ribonuclease P protein subunit p20"/>
    <property type="match status" value="1"/>
</dbReference>
<dbReference type="Pfam" id="PF12328">
    <property type="entry name" value="Rpp20"/>
    <property type="match status" value="1"/>
</dbReference>
<evidence type="ECO:0000256" key="1">
    <source>
        <dbReference type="ARBA" id="ARBA00004463"/>
    </source>
</evidence>
<evidence type="ECO:0000256" key="5">
    <source>
        <dbReference type="ARBA" id="ARBA00022552"/>
    </source>
</evidence>
<feature type="region of interest" description="Disordered" evidence="11">
    <location>
        <begin position="46"/>
        <end position="145"/>
    </location>
</feature>
<dbReference type="GO" id="GO:0003676">
    <property type="term" value="F:nucleic acid binding"/>
    <property type="evidence" value="ECO:0007669"/>
    <property type="project" value="InterPro"/>
</dbReference>
<feature type="compositionally biased region" description="Basic residues" evidence="11">
    <location>
        <begin position="107"/>
        <end position="116"/>
    </location>
</feature>
<evidence type="ECO:0000256" key="9">
    <source>
        <dbReference type="ARBA" id="ARBA00064615"/>
    </source>
</evidence>
<evidence type="ECO:0000256" key="7">
    <source>
        <dbReference type="ARBA" id="ARBA00023242"/>
    </source>
</evidence>
<dbReference type="SUPFAM" id="SSF82704">
    <property type="entry name" value="AlbA-like"/>
    <property type="match status" value="1"/>
</dbReference>
<gene>
    <name evidence="12" type="primary">POP7</name>
</gene>
<dbReference type="InterPro" id="IPR036882">
    <property type="entry name" value="Alba-like_dom_sf"/>
</dbReference>
<organism evidence="12 13">
    <name type="scientific">Equus caballus</name>
    <name type="common">Horse</name>
    <dbReference type="NCBI Taxonomy" id="9796"/>
    <lineage>
        <taxon>Eukaryota</taxon>
        <taxon>Metazoa</taxon>
        <taxon>Chordata</taxon>
        <taxon>Craniata</taxon>
        <taxon>Vertebrata</taxon>
        <taxon>Euteleostomi</taxon>
        <taxon>Mammalia</taxon>
        <taxon>Eutheria</taxon>
        <taxon>Laurasiatheria</taxon>
        <taxon>Perissodactyla</taxon>
        <taxon>Equidae</taxon>
        <taxon>Equus</taxon>
    </lineage>
</organism>
<dbReference type="PANTHER" id="PTHR15314">
    <property type="entry name" value="RIBONUCLEASE P PROTEIN SUBUNIT P20"/>
    <property type="match status" value="1"/>
</dbReference>
<sequence>MGAGVQLCLQALRDHVLLNSPPSLLSLKDPPSSPTRRYSGFLPAFLSSRTPSRAGDSAWPGKADPPRLVLPGFDLGHAPWPRAPPPRRTRGRSRQLRKPRVTETHRAVARALRKGAGRTEAGKAIRAPQGSGWGGGHVHAPQPFPEPGADGAVVIGRSVALLFASLPLLGPGGREQRPLFGPVGAALEWPGWGAGPGRAEGTVDWGEAHSMAENREPRGAVEAELDPVEYTLRKRLPHRLPRRPNDIYVNMKTDFKAQLARCQKLLDGGARGQNSCTEIYIHGLGLAINRAINIALQLQAGSFGSLQVAANTSTVELVDELEPETDTREPLTRIRNNSAIHIRVFRVTPK</sequence>
<evidence type="ECO:0000256" key="4">
    <source>
        <dbReference type="ARBA" id="ARBA00022490"/>
    </source>
</evidence>
<keyword evidence="6" id="KW-0819">tRNA processing</keyword>
<dbReference type="AlphaFoldDB" id="A0A9L0R2K8"/>
<evidence type="ECO:0000313" key="12">
    <source>
        <dbReference type="Ensembl" id="ENSECAP00000055870.1"/>
    </source>
</evidence>
<reference evidence="12" key="3">
    <citation type="submission" date="2025-09" db="UniProtKB">
        <authorList>
            <consortium name="Ensembl"/>
        </authorList>
    </citation>
    <scope>IDENTIFICATION</scope>
    <source>
        <strain evidence="12">Thoroughbred</strain>
    </source>
</reference>
<dbReference type="PANTHER" id="PTHR15314:SF1">
    <property type="entry name" value="RIBONUCLEASE P PROTEIN SUBUNIT P20"/>
    <property type="match status" value="1"/>
</dbReference>
<evidence type="ECO:0000313" key="13">
    <source>
        <dbReference type="Proteomes" id="UP000002281"/>
    </source>
</evidence>
<comment type="subcellular location">
    <subcellularLocation>
        <location evidence="1">Cytoplasmic granule</location>
    </subcellularLocation>
    <subcellularLocation>
        <location evidence="2">Nucleus</location>
        <location evidence="2">Nucleolus</location>
    </subcellularLocation>
</comment>
<dbReference type="GeneTree" id="ENSGT00510000048483"/>
<dbReference type="GO" id="GO:0006364">
    <property type="term" value="P:rRNA processing"/>
    <property type="evidence" value="ECO:0007669"/>
    <property type="project" value="UniProtKB-KW"/>
</dbReference>
<reference evidence="12" key="2">
    <citation type="submission" date="2025-08" db="UniProtKB">
        <authorList>
            <consortium name="Ensembl"/>
        </authorList>
    </citation>
    <scope>IDENTIFICATION</scope>
    <source>
        <strain evidence="12">Thoroughbred</strain>
    </source>
</reference>